<organism evidence="1 2">
    <name type="scientific">Oceanimonas smirnovii</name>
    <dbReference type="NCBI Taxonomy" id="264574"/>
    <lineage>
        <taxon>Bacteria</taxon>
        <taxon>Pseudomonadati</taxon>
        <taxon>Pseudomonadota</taxon>
        <taxon>Gammaproteobacteria</taxon>
        <taxon>Aeromonadales</taxon>
        <taxon>Aeromonadaceae</taxon>
        <taxon>Oceanimonas</taxon>
    </lineage>
</organism>
<reference evidence="1 2" key="1">
    <citation type="submission" date="2024-08" db="EMBL/GenBank/DDBJ databases">
        <title>Oceanimonas smirnovii Genome sequencing and assembly.</title>
        <authorList>
            <person name="Tang B."/>
        </authorList>
    </citation>
    <scope>NUCLEOTIDE SEQUENCE [LARGE SCALE GENOMIC DNA]</scope>
    <source>
        <strain evidence="1 2">OS2020-119</strain>
    </source>
</reference>
<keyword evidence="2" id="KW-1185">Reference proteome</keyword>
<protein>
    <recommendedName>
        <fullName evidence="3">Peptidase M48 domain-containing protein</fullName>
    </recommendedName>
</protein>
<accession>A0ABW7P560</accession>
<dbReference type="RefSeq" id="WP_395545918.1">
    <property type="nucleotide sequence ID" value="NZ_CP166302.1"/>
</dbReference>
<evidence type="ECO:0000313" key="2">
    <source>
        <dbReference type="Proteomes" id="UP001610706"/>
    </source>
</evidence>
<dbReference type="EMBL" id="JBGFTR010000035">
    <property type="protein sequence ID" value="MFH7566538.1"/>
    <property type="molecule type" value="Genomic_DNA"/>
</dbReference>
<dbReference type="Proteomes" id="UP001610706">
    <property type="component" value="Unassembled WGS sequence"/>
</dbReference>
<name>A0ABW7P560_9GAMM</name>
<evidence type="ECO:0008006" key="3">
    <source>
        <dbReference type="Google" id="ProtNLM"/>
    </source>
</evidence>
<proteinExistence type="predicted"/>
<comment type="caution">
    <text evidence="1">The sequence shown here is derived from an EMBL/GenBank/DDBJ whole genome shotgun (WGS) entry which is preliminary data.</text>
</comment>
<sequence length="298" mass="34088">MIYEFLSNQISISTQETDTYESNIEFKLKFVEELFTSSVAGWPEKQRNTMRFQVDSGDSVSPVVRAFPGGSYRIIFPVKMVFELESIIFGKEVQSHEKDSFETRIVLIALILCLYHELLHCLRGHLDEDLSSSKSEETDADFMAGGSLWGCINNQSSLLAQHGFGDVQQTAYEIGYASTILCVLFQKYHSEGDGYHLPHQRLLTLIAGYMNPILQKHGDYAALIVGRLQESGINDAKEFLKTSEYSVYVDKLFDNESNQKDYFEVIGETQKKRDKDIDIWHRASFLLEPIRHLLSKNK</sequence>
<gene>
    <name evidence="1" type="ORF">AB9R89_14600</name>
</gene>
<evidence type="ECO:0000313" key="1">
    <source>
        <dbReference type="EMBL" id="MFH7566538.1"/>
    </source>
</evidence>